<dbReference type="SMART" id="SM00895">
    <property type="entry name" value="FCD"/>
    <property type="match status" value="1"/>
</dbReference>
<evidence type="ECO:0000313" key="7">
    <source>
        <dbReference type="Proteomes" id="UP000248014"/>
    </source>
</evidence>
<accession>A0A2V3V6U0</accession>
<dbReference type="EMBL" id="QJJM01000004">
    <property type="protein sequence ID" value="PXW77542.1"/>
    <property type="molecule type" value="Genomic_DNA"/>
</dbReference>
<dbReference type="Pfam" id="PF00392">
    <property type="entry name" value="GntR"/>
    <property type="match status" value="1"/>
</dbReference>
<dbReference type="CDD" id="cd07377">
    <property type="entry name" value="WHTH_GntR"/>
    <property type="match status" value="1"/>
</dbReference>
<feature type="coiled-coil region" evidence="4">
    <location>
        <begin position="234"/>
        <end position="261"/>
    </location>
</feature>
<dbReference type="Gene3D" id="1.20.120.530">
    <property type="entry name" value="GntR ligand-binding domain-like"/>
    <property type="match status" value="1"/>
</dbReference>
<dbReference type="RefSeq" id="WP_110298252.1">
    <property type="nucleotide sequence ID" value="NZ_QJJM01000004.1"/>
</dbReference>
<keyword evidence="1" id="KW-0805">Transcription regulation</keyword>
<keyword evidence="2" id="KW-0238">DNA-binding</keyword>
<dbReference type="Proteomes" id="UP000248014">
    <property type="component" value="Unassembled WGS sequence"/>
</dbReference>
<dbReference type="PANTHER" id="PTHR43537:SF5">
    <property type="entry name" value="UXU OPERON TRANSCRIPTIONAL REGULATOR"/>
    <property type="match status" value="1"/>
</dbReference>
<evidence type="ECO:0000256" key="3">
    <source>
        <dbReference type="ARBA" id="ARBA00023163"/>
    </source>
</evidence>
<evidence type="ECO:0000259" key="5">
    <source>
        <dbReference type="PROSITE" id="PS50949"/>
    </source>
</evidence>
<dbReference type="InterPro" id="IPR011711">
    <property type="entry name" value="GntR_C"/>
</dbReference>
<dbReference type="SUPFAM" id="SSF46785">
    <property type="entry name" value="Winged helix' DNA-binding domain"/>
    <property type="match status" value="1"/>
</dbReference>
<dbReference type="InterPro" id="IPR000524">
    <property type="entry name" value="Tscrpt_reg_HTH_GntR"/>
</dbReference>
<dbReference type="PANTHER" id="PTHR43537">
    <property type="entry name" value="TRANSCRIPTIONAL REGULATOR, GNTR FAMILY"/>
    <property type="match status" value="1"/>
</dbReference>
<reference evidence="6 7" key="1">
    <citation type="submission" date="2018-05" db="EMBL/GenBank/DDBJ databases">
        <title>Genomic Encyclopedia of Type Strains, Phase IV (KMG-IV): sequencing the most valuable type-strain genomes for metagenomic binning, comparative biology and taxonomic classification.</title>
        <authorList>
            <person name="Goeker M."/>
        </authorList>
    </citation>
    <scope>NUCLEOTIDE SEQUENCE [LARGE SCALE GENOMIC DNA]</scope>
    <source>
        <strain evidence="6 7">DSM 3183</strain>
    </source>
</reference>
<evidence type="ECO:0000313" key="6">
    <source>
        <dbReference type="EMBL" id="PXW77542.1"/>
    </source>
</evidence>
<dbReference type="InterPro" id="IPR036388">
    <property type="entry name" value="WH-like_DNA-bd_sf"/>
</dbReference>
<proteinExistence type="predicted"/>
<gene>
    <name evidence="6" type="ORF">C7451_10435</name>
</gene>
<dbReference type="AlphaFoldDB" id="A0A2V3V6U0"/>
<keyword evidence="4" id="KW-0175">Coiled coil</keyword>
<sequence>MARPRKNAPAIEPALPPERLYQKLAKDLFSDLVAGRYAVGDRLPAERELSVQYNVSRPAVREAMIALEVQGLIEVRIGSGAYVRKLPGESDAPGFTVTAFELMEARLLIEGEAAALAAVHIREDELAELEQLVAEIEQENRLPGGSTNADYAFHMLIATATRNAVIRNQIEEMWRLRSTSPNCALLLEKARTANVQPVVEEHKAVLDALKARDPAAARAAMRGHMSAVINHLLFATEEEAIEAARRNVASTRERYARAAQL</sequence>
<feature type="domain" description="HTH gntR-type" evidence="5">
    <location>
        <begin position="18"/>
        <end position="86"/>
    </location>
</feature>
<dbReference type="GO" id="GO:0003700">
    <property type="term" value="F:DNA-binding transcription factor activity"/>
    <property type="evidence" value="ECO:0007669"/>
    <property type="project" value="InterPro"/>
</dbReference>
<dbReference type="InterPro" id="IPR008920">
    <property type="entry name" value="TF_FadR/GntR_C"/>
</dbReference>
<dbReference type="SUPFAM" id="SSF48008">
    <property type="entry name" value="GntR ligand-binding domain-like"/>
    <property type="match status" value="1"/>
</dbReference>
<dbReference type="OrthoDB" id="9812645at2"/>
<dbReference type="SMART" id="SM00345">
    <property type="entry name" value="HTH_GNTR"/>
    <property type="match status" value="1"/>
</dbReference>
<evidence type="ECO:0000256" key="4">
    <source>
        <dbReference type="SAM" id="Coils"/>
    </source>
</evidence>
<dbReference type="Pfam" id="PF07729">
    <property type="entry name" value="FCD"/>
    <property type="match status" value="1"/>
</dbReference>
<keyword evidence="3" id="KW-0804">Transcription</keyword>
<comment type="caution">
    <text evidence="6">The sequence shown here is derived from an EMBL/GenBank/DDBJ whole genome shotgun (WGS) entry which is preliminary data.</text>
</comment>
<evidence type="ECO:0000256" key="2">
    <source>
        <dbReference type="ARBA" id="ARBA00023125"/>
    </source>
</evidence>
<dbReference type="GO" id="GO:0003677">
    <property type="term" value="F:DNA binding"/>
    <property type="evidence" value="ECO:0007669"/>
    <property type="project" value="UniProtKB-KW"/>
</dbReference>
<evidence type="ECO:0000256" key="1">
    <source>
        <dbReference type="ARBA" id="ARBA00023015"/>
    </source>
</evidence>
<dbReference type="Gene3D" id="1.10.10.10">
    <property type="entry name" value="Winged helix-like DNA-binding domain superfamily/Winged helix DNA-binding domain"/>
    <property type="match status" value="1"/>
</dbReference>
<dbReference type="PROSITE" id="PS50949">
    <property type="entry name" value="HTH_GNTR"/>
    <property type="match status" value="1"/>
</dbReference>
<dbReference type="PRINTS" id="PR00035">
    <property type="entry name" value="HTHGNTR"/>
</dbReference>
<dbReference type="InterPro" id="IPR036390">
    <property type="entry name" value="WH_DNA-bd_sf"/>
</dbReference>
<name>A0A2V3V6U0_9SPHN</name>
<organism evidence="6 7">
    <name type="scientific">Blastomonas natatoria</name>
    <dbReference type="NCBI Taxonomy" id="34015"/>
    <lineage>
        <taxon>Bacteria</taxon>
        <taxon>Pseudomonadati</taxon>
        <taxon>Pseudomonadota</taxon>
        <taxon>Alphaproteobacteria</taxon>
        <taxon>Sphingomonadales</taxon>
        <taxon>Sphingomonadaceae</taxon>
        <taxon>Blastomonas</taxon>
    </lineage>
</organism>
<keyword evidence="7" id="KW-1185">Reference proteome</keyword>
<protein>
    <submittedName>
        <fullName evidence="6">GntR family transcriptional regulator</fullName>
    </submittedName>
</protein>